<name>A0AAV9X9U1_9PEZI</name>
<dbReference type="InterPro" id="IPR000571">
    <property type="entry name" value="Znf_CCCH"/>
</dbReference>
<organism evidence="7 8">
    <name type="scientific">Orbilia ellipsospora</name>
    <dbReference type="NCBI Taxonomy" id="2528407"/>
    <lineage>
        <taxon>Eukaryota</taxon>
        <taxon>Fungi</taxon>
        <taxon>Dikarya</taxon>
        <taxon>Ascomycota</taxon>
        <taxon>Pezizomycotina</taxon>
        <taxon>Orbiliomycetes</taxon>
        <taxon>Orbiliales</taxon>
        <taxon>Orbiliaceae</taxon>
        <taxon>Orbilia</taxon>
    </lineage>
</organism>
<dbReference type="SUPFAM" id="SSF52047">
    <property type="entry name" value="RNI-like"/>
    <property type="match status" value="1"/>
</dbReference>
<dbReference type="InterPro" id="IPR032675">
    <property type="entry name" value="LRR_dom_sf"/>
</dbReference>
<dbReference type="GO" id="GO:0008270">
    <property type="term" value="F:zinc ion binding"/>
    <property type="evidence" value="ECO:0007669"/>
    <property type="project" value="UniProtKB-KW"/>
</dbReference>
<comment type="caution">
    <text evidence="7">The sequence shown here is derived from an EMBL/GenBank/DDBJ whole genome shotgun (WGS) entry which is preliminary data.</text>
</comment>
<evidence type="ECO:0000256" key="2">
    <source>
        <dbReference type="ARBA" id="ARBA00022771"/>
    </source>
</evidence>
<dbReference type="SUPFAM" id="SSF90229">
    <property type="entry name" value="CCCH zinc finger"/>
    <property type="match status" value="1"/>
</dbReference>
<keyword evidence="2 4" id="KW-0863">Zinc-finger</keyword>
<evidence type="ECO:0000256" key="3">
    <source>
        <dbReference type="ARBA" id="ARBA00022833"/>
    </source>
</evidence>
<keyword evidence="3 4" id="KW-0862">Zinc</keyword>
<feature type="domain" description="C3H1-type" evidence="6">
    <location>
        <begin position="4"/>
        <end position="31"/>
    </location>
</feature>
<dbReference type="InterPro" id="IPR036855">
    <property type="entry name" value="Znf_CCCH_sf"/>
</dbReference>
<dbReference type="Proteomes" id="UP001365542">
    <property type="component" value="Unassembled WGS sequence"/>
</dbReference>
<gene>
    <name evidence="7" type="ORF">TWF694_010086</name>
</gene>
<reference evidence="7 8" key="1">
    <citation type="submission" date="2019-10" db="EMBL/GenBank/DDBJ databases">
        <authorList>
            <person name="Palmer J.M."/>
        </authorList>
    </citation>
    <scope>NUCLEOTIDE SEQUENCE [LARGE SCALE GENOMIC DNA]</scope>
    <source>
        <strain evidence="7 8">TWF694</strain>
    </source>
</reference>
<dbReference type="SMART" id="SM00356">
    <property type="entry name" value="ZnF_C3H1"/>
    <property type="match status" value="1"/>
</dbReference>
<feature type="region of interest" description="Disordered" evidence="5">
    <location>
        <begin position="404"/>
        <end position="426"/>
    </location>
</feature>
<feature type="zinc finger region" description="C3H1-type" evidence="4">
    <location>
        <begin position="4"/>
        <end position="31"/>
    </location>
</feature>
<dbReference type="Gene3D" id="4.10.1000.10">
    <property type="entry name" value="Zinc finger, CCCH-type"/>
    <property type="match status" value="1"/>
</dbReference>
<dbReference type="Pfam" id="PF18044">
    <property type="entry name" value="zf-CCCH_4"/>
    <property type="match status" value="1"/>
</dbReference>
<evidence type="ECO:0000313" key="7">
    <source>
        <dbReference type="EMBL" id="KAK6538504.1"/>
    </source>
</evidence>
<evidence type="ECO:0000313" key="8">
    <source>
        <dbReference type="Proteomes" id="UP001365542"/>
    </source>
</evidence>
<accession>A0AAV9X9U1</accession>
<evidence type="ECO:0000256" key="4">
    <source>
        <dbReference type="PROSITE-ProRule" id="PRU00723"/>
    </source>
</evidence>
<keyword evidence="1 4" id="KW-0479">Metal-binding</keyword>
<dbReference type="PROSITE" id="PS50103">
    <property type="entry name" value="ZF_C3H1"/>
    <property type="match status" value="1"/>
</dbReference>
<sequence>MSSRNRPVVCRHFAKGSCVMGNDCRFSHDVTLPKSVKVITVDLETLLGRTNIQRERHITLPQGAQVDGIAYEKYQHPTTPPAQVLSFKDFKSYSKSRLIPGITHIQFGNGFNVTDEHINDLLASPHILTNLEVFIIKGIDKSVTITRAKKGRKNSKTRGPAVTTEAQPIKISNEPMLNLISKSPNLKVLHLIGCINVDDFAFRQILRSCPHIHHIKITGTPTQAGSLSTASVLYLLNRGEGLAQDLGELDLVNQKIDNRAVTVLSDTRTRINIIEGLQCELEKGGRGLSLTDTKGTTIHKSGYIIGRDGVAFTYQGCFLPEWEKDFSEGTEQILTGGEGPPGFWSDDENEEFDGSLLSSGQFMHRGKSVEYIIEETDTPSKEDLSGNREISEVVASMMRDLQKFKRTELENGGSQEEEPGRFEELE</sequence>
<evidence type="ECO:0000256" key="1">
    <source>
        <dbReference type="ARBA" id="ARBA00022723"/>
    </source>
</evidence>
<dbReference type="EMBL" id="JAVHJO010000007">
    <property type="protein sequence ID" value="KAK6538504.1"/>
    <property type="molecule type" value="Genomic_DNA"/>
</dbReference>
<proteinExistence type="predicted"/>
<keyword evidence="8" id="KW-1185">Reference proteome</keyword>
<dbReference type="Gene3D" id="3.80.10.10">
    <property type="entry name" value="Ribonuclease Inhibitor"/>
    <property type="match status" value="1"/>
</dbReference>
<dbReference type="AlphaFoldDB" id="A0AAV9X9U1"/>
<dbReference type="InterPro" id="IPR041367">
    <property type="entry name" value="Znf-CCCH_4"/>
</dbReference>
<evidence type="ECO:0000256" key="5">
    <source>
        <dbReference type="SAM" id="MobiDB-lite"/>
    </source>
</evidence>
<evidence type="ECO:0000259" key="6">
    <source>
        <dbReference type="PROSITE" id="PS50103"/>
    </source>
</evidence>
<protein>
    <recommendedName>
        <fullName evidence="6">C3H1-type domain-containing protein</fullName>
    </recommendedName>
</protein>